<gene>
    <name evidence="3" type="ORF">IAB93_05320</name>
</gene>
<comment type="caution">
    <text evidence="3">The sequence shown here is derived from an EMBL/GenBank/DDBJ whole genome shotgun (WGS) entry which is preliminary data.</text>
</comment>
<evidence type="ECO:0000259" key="2">
    <source>
        <dbReference type="Pfam" id="PF16378"/>
    </source>
</evidence>
<feature type="chain" id="PRO_5039139383" description="DUF4988 domain-containing protein" evidence="1">
    <location>
        <begin position="21"/>
        <end position="718"/>
    </location>
</feature>
<proteinExistence type="predicted"/>
<organism evidence="3 4">
    <name type="scientific">Candidatus Merdivivens pullistercoris</name>
    <dbReference type="NCBI Taxonomy" id="2840873"/>
    <lineage>
        <taxon>Bacteria</taxon>
        <taxon>Pseudomonadati</taxon>
        <taxon>Bacteroidota</taxon>
        <taxon>Bacteroidia</taxon>
        <taxon>Bacteroidales</taxon>
        <taxon>Muribaculaceae</taxon>
        <taxon>Muribaculaceae incertae sedis</taxon>
        <taxon>Candidatus Merdivivens</taxon>
    </lineage>
</organism>
<dbReference type="EMBL" id="JADIME010000055">
    <property type="protein sequence ID" value="MBO8465402.1"/>
    <property type="molecule type" value="Genomic_DNA"/>
</dbReference>
<evidence type="ECO:0000256" key="1">
    <source>
        <dbReference type="SAM" id="SignalP"/>
    </source>
</evidence>
<reference evidence="3" key="1">
    <citation type="submission" date="2020-10" db="EMBL/GenBank/DDBJ databases">
        <authorList>
            <person name="Gilroy R."/>
        </authorList>
    </citation>
    <scope>NUCLEOTIDE SEQUENCE</scope>
    <source>
        <strain evidence="3">10037</strain>
    </source>
</reference>
<feature type="domain" description="DUF4988" evidence="2">
    <location>
        <begin position="32"/>
        <end position="209"/>
    </location>
</feature>
<dbReference type="AlphaFoldDB" id="A0A9D9I4C1"/>
<evidence type="ECO:0000313" key="4">
    <source>
        <dbReference type="Proteomes" id="UP000823597"/>
    </source>
</evidence>
<dbReference type="InterPro" id="IPR032149">
    <property type="entry name" value="DUF4988"/>
</dbReference>
<dbReference type="Pfam" id="PF16378">
    <property type="entry name" value="DUF4988"/>
    <property type="match status" value="1"/>
</dbReference>
<reference evidence="3" key="2">
    <citation type="journal article" date="2021" name="PeerJ">
        <title>Extensive microbial diversity within the chicken gut microbiome revealed by metagenomics and culture.</title>
        <authorList>
            <person name="Gilroy R."/>
            <person name="Ravi A."/>
            <person name="Getino M."/>
            <person name="Pursley I."/>
            <person name="Horton D.L."/>
            <person name="Alikhan N.F."/>
            <person name="Baker D."/>
            <person name="Gharbi K."/>
            <person name="Hall N."/>
            <person name="Watson M."/>
            <person name="Adriaenssens E.M."/>
            <person name="Foster-Nyarko E."/>
            <person name="Jarju S."/>
            <person name="Secka A."/>
            <person name="Antonio M."/>
            <person name="Oren A."/>
            <person name="Chaudhuri R.R."/>
            <person name="La Ragione R."/>
            <person name="Hildebrand F."/>
            <person name="Pallen M.J."/>
        </authorList>
    </citation>
    <scope>NUCLEOTIDE SEQUENCE</scope>
    <source>
        <strain evidence="3">10037</strain>
    </source>
</reference>
<sequence>MINIFAKRTTTLLCVMAVMAAINSCTFDDTDLQNSIDDLTSRVEALEDFQEQVQGDIASLQDIISKLNSSVTVNNVVDNGDGSWTINFSDGTSVTIRNGQDGEDGLTPPSITVVEEDGTYYWAYEDADGNTEFILDGDGNKIPVTGEAPRVRINPDTGNWEISTDGGKTWEDTGVKAEGGDGDSFFSQVEVRDGILYIVLADGTVIEVPLTAELAFDFGTDEEVLYFAAGESKTLEYTMSGAETYTITKPDGWRASIEGEGLVITAPASENTFAETEGVVSVILISAGGQSLLAEQYVIMGKRPGDEVFTIDVPSDEITPTSARVISTCKDESLSWTAQIISENLFNDYGGEKSEMESYFLDIIEQSAEYYGFDTIQELLSNGFLYDGSEADDYIYTGLLFETKYMTFAVGMDYDGNYTTDFYWGPEFTTLSKEMLDLEFKIDIEPNATSVLLDVYPSDMDASYLIKVIDRAMIDEEGYTDEDVMTSIISEYGASISMFIKRGNTLGYGQIMLTPDADYYAVAFGVDPALMTYNSKMTKEAFRTTPRQSGKAYVEGQINNYWHDADLIAYNPEYQNYVDPEHHVVATIDLVYNDDAEKCLWVIWEGDLTDMDYFDLYNDSMRYGTMHAKGEAAPLSFLDYGQYTVCAIGIDINGTYGQMHTELVNLTEDGRSNDFPLFDEYFNAYIGGMAYSATPYGEIPDKTRKQGHGKQEYRKAIM</sequence>
<keyword evidence="1" id="KW-0732">Signal</keyword>
<feature type="signal peptide" evidence="1">
    <location>
        <begin position="1"/>
        <end position="20"/>
    </location>
</feature>
<dbReference type="Proteomes" id="UP000823597">
    <property type="component" value="Unassembled WGS sequence"/>
</dbReference>
<evidence type="ECO:0000313" key="3">
    <source>
        <dbReference type="EMBL" id="MBO8465402.1"/>
    </source>
</evidence>
<accession>A0A9D9I4C1</accession>
<name>A0A9D9I4C1_9BACT</name>
<protein>
    <recommendedName>
        <fullName evidence="2">DUF4988 domain-containing protein</fullName>
    </recommendedName>
</protein>